<dbReference type="InterPro" id="IPR029039">
    <property type="entry name" value="Flavoprotein-like_sf"/>
</dbReference>
<keyword evidence="6" id="KW-0288">FMN</keyword>
<keyword evidence="4" id="KW-0813">Transport</keyword>
<dbReference type="SUPFAM" id="SSF52218">
    <property type="entry name" value="Flavoproteins"/>
    <property type="match status" value="1"/>
</dbReference>
<comment type="function">
    <text evidence="2">Low-potential electron donor to a number of redox enzymes.</text>
</comment>
<evidence type="ECO:0000313" key="9">
    <source>
        <dbReference type="EMBL" id="MFE8699393.1"/>
    </source>
</evidence>
<evidence type="ECO:0000256" key="4">
    <source>
        <dbReference type="ARBA" id="ARBA00022448"/>
    </source>
</evidence>
<dbReference type="PROSITE" id="PS50902">
    <property type="entry name" value="FLAVODOXIN_LIKE"/>
    <property type="match status" value="1"/>
</dbReference>
<evidence type="ECO:0000256" key="6">
    <source>
        <dbReference type="ARBA" id="ARBA00022643"/>
    </source>
</evidence>
<evidence type="ECO:0000259" key="8">
    <source>
        <dbReference type="PROSITE" id="PS50902"/>
    </source>
</evidence>
<evidence type="ECO:0000256" key="3">
    <source>
        <dbReference type="ARBA" id="ARBA00005267"/>
    </source>
</evidence>
<dbReference type="PANTHER" id="PTHR42809:SF1">
    <property type="entry name" value="FLAVODOXIN 1"/>
    <property type="match status" value="1"/>
</dbReference>
<keyword evidence="10" id="KW-1185">Reference proteome</keyword>
<dbReference type="Pfam" id="PF00258">
    <property type="entry name" value="Flavodoxin_1"/>
    <property type="match status" value="1"/>
</dbReference>
<dbReference type="RefSeq" id="WP_389357553.1">
    <property type="nucleotide sequence ID" value="NZ_JBIACK010000001.1"/>
</dbReference>
<comment type="similarity">
    <text evidence="3">Belongs to the flavodoxin family.</text>
</comment>
<evidence type="ECO:0000256" key="7">
    <source>
        <dbReference type="ARBA" id="ARBA00022982"/>
    </source>
</evidence>
<dbReference type="EMBL" id="JBIACK010000001">
    <property type="protein sequence ID" value="MFE8699393.1"/>
    <property type="molecule type" value="Genomic_DNA"/>
</dbReference>
<accession>A0ABW6K8Y4</accession>
<evidence type="ECO:0000256" key="2">
    <source>
        <dbReference type="ARBA" id="ARBA00003297"/>
    </source>
</evidence>
<protein>
    <submittedName>
        <fullName evidence="9">Flavodoxin domain-containing protein</fullName>
    </submittedName>
</protein>
<dbReference type="Proteomes" id="UP001601059">
    <property type="component" value="Unassembled WGS sequence"/>
</dbReference>
<sequence length="160" mass="18572">MKVAIIYTSVTGNTRDLVDTINQIFLRHSFNVEVFSVTQFPYLNQLNRFDAIVVGTYTWGDGDVPMEMKELFHAFEKQDVKSVTTGIVGTGDSFYPKFCGAVDEFRDMLYVQTNLAATLKIELVPQLLDLSRCERFVMSMILRIERMQEERKKQDRFLYS</sequence>
<evidence type="ECO:0000313" key="10">
    <source>
        <dbReference type="Proteomes" id="UP001601059"/>
    </source>
</evidence>
<dbReference type="PANTHER" id="PTHR42809">
    <property type="entry name" value="FLAVODOXIN 2"/>
    <property type="match status" value="1"/>
</dbReference>
<dbReference type="InterPro" id="IPR050619">
    <property type="entry name" value="Flavodoxin"/>
</dbReference>
<feature type="domain" description="Flavodoxin-like" evidence="8">
    <location>
        <begin position="3"/>
        <end position="141"/>
    </location>
</feature>
<gene>
    <name evidence="9" type="ORF">ACFYKX_02020</name>
</gene>
<name>A0ABW6K8Y4_9BACI</name>
<dbReference type="InterPro" id="IPR008254">
    <property type="entry name" value="Flavodoxin/NO_synth"/>
</dbReference>
<dbReference type="Gene3D" id="3.40.50.360">
    <property type="match status" value="1"/>
</dbReference>
<organism evidence="9 10">
    <name type="scientific">Cytobacillus spartinae</name>
    <dbReference type="NCBI Taxonomy" id="3299023"/>
    <lineage>
        <taxon>Bacteria</taxon>
        <taxon>Bacillati</taxon>
        <taxon>Bacillota</taxon>
        <taxon>Bacilli</taxon>
        <taxon>Bacillales</taxon>
        <taxon>Bacillaceae</taxon>
        <taxon>Cytobacillus</taxon>
    </lineage>
</organism>
<evidence type="ECO:0000256" key="5">
    <source>
        <dbReference type="ARBA" id="ARBA00022630"/>
    </source>
</evidence>
<comment type="caution">
    <text evidence="9">The sequence shown here is derived from an EMBL/GenBank/DDBJ whole genome shotgun (WGS) entry which is preliminary data.</text>
</comment>
<keyword evidence="5" id="KW-0285">Flavoprotein</keyword>
<comment type="cofactor">
    <cofactor evidence="1">
        <name>FMN</name>
        <dbReference type="ChEBI" id="CHEBI:58210"/>
    </cofactor>
</comment>
<keyword evidence="7" id="KW-0249">Electron transport</keyword>
<proteinExistence type="inferred from homology"/>
<reference evidence="9 10" key="1">
    <citation type="submission" date="2024-08" db="EMBL/GenBank/DDBJ databases">
        <title>Two novel Cytobacillus novel species.</title>
        <authorList>
            <person name="Liu G."/>
        </authorList>
    </citation>
    <scope>NUCLEOTIDE SEQUENCE [LARGE SCALE GENOMIC DNA]</scope>
    <source>
        <strain evidence="9 10">FJAT-54145</strain>
    </source>
</reference>
<evidence type="ECO:0000256" key="1">
    <source>
        <dbReference type="ARBA" id="ARBA00001917"/>
    </source>
</evidence>